<reference evidence="2 3" key="1">
    <citation type="submission" date="2009-04" db="EMBL/GenBank/DDBJ databases">
        <authorList>
            <person name="Qin X."/>
            <person name="Bachman B."/>
            <person name="Battles P."/>
            <person name="Bell A."/>
            <person name="Bess C."/>
            <person name="Bickham C."/>
            <person name="Chaboub L."/>
            <person name="Chen D."/>
            <person name="Coyle M."/>
            <person name="Deiros D.R."/>
            <person name="Dinh H."/>
            <person name="Forbes L."/>
            <person name="Fowler G."/>
            <person name="Francisco L."/>
            <person name="Fu Q."/>
            <person name="Gubbala S."/>
            <person name="Hale W."/>
            <person name="Han Y."/>
            <person name="Hemphill L."/>
            <person name="Highlander S.K."/>
            <person name="Hirani K."/>
            <person name="Hogues M."/>
            <person name="Jackson L."/>
            <person name="Jakkamsetti A."/>
            <person name="Javaid M."/>
            <person name="Jiang H."/>
            <person name="Korchina V."/>
            <person name="Kovar C."/>
            <person name="Lara F."/>
            <person name="Lee S."/>
            <person name="Mata R."/>
            <person name="Mathew T."/>
            <person name="Moen C."/>
            <person name="Morales K."/>
            <person name="Munidasa M."/>
            <person name="Nazareth L."/>
            <person name="Ngo R."/>
            <person name="Nguyen L."/>
            <person name="Okwuonu G."/>
            <person name="Ongeri F."/>
            <person name="Patil S."/>
            <person name="Petrosino J."/>
            <person name="Pham C."/>
            <person name="Pham P."/>
            <person name="Pu L.-L."/>
            <person name="Puazo M."/>
            <person name="Raj R."/>
            <person name="Reid J."/>
            <person name="Rouhana J."/>
            <person name="Saada N."/>
            <person name="Shang Y."/>
            <person name="Simmons D."/>
            <person name="Thornton R."/>
            <person name="Warren J."/>
            <person name="Weissenberger G."/>
            <person name="Zhang J."/>
            <person name="Zhang L."/>
            <person name="Zhou C."/>
            <person name="Zhu D."/>
            <person name="Muzny D."/>
            <person name="Worley K."/>
            <person name="Gibbs R."/>
        </authorList>
    </citation>
    <scope>NUCLEOTIDE SEQUENCE [LARGE SCALE GENOMIC DNA]</scope>
    <source>
        <strain evidence="2 3">F0268</strain>
    </source>
</reference>
<accession>C2KWQ7</accession>
<dbReference type="InterPro" id="IPR050490">
    <property type="entry name" value="Bact_solute-bd_prot1"/>
</dbReference>
<dbReference type="HOGENOM" id="CLU_031285_10_5_9"/>
<dbReference type="Pfam" id="PF01547">
    <property type="entry name" value="SBP_bac_1"/>
    <property type="match status" value="1"/>
</dbReference>
<protein>
    <submittedName>
        <fullName evidence="2">ABC transporter, solute-binding protein</fullName>
    </submittedName>
</protein>
<dbReference type="STRING" id="585501.HMPREF6123_0926"/>
<dbReference type="AlphaFoldDB" id="C2KWQ7"/>
<name>C2KWQ7_9FIRM</name>
<keyword evidence="3" id="KW-1185">Reference proteome</keyword>
<dbReference type="InParanoid" id="C2KWQ7"/>
<dbReference type="InterPro" id="IPR006059">
    <property type="entry name" value="SBP"/>
</dbReference>
<feature type="compositionally biased region" description="Low complexity" evidence="1">
    <location>
        <begin position="45"/>
        <end position="58"/>
    </location>
</feature>
<feature type="region of interest" description="Disordered" evidence="1">
    <location>
        <begin position="45"/>
        <end position="72"/>
    </location>
</feature>
<dbReference type="Gene3D" id="3.40.190.10">
    <property type="entry name" value="Periplasmic binding protein-like II"/>
    <property type="match status" value="1"/>
</dbReference>
<gene>
    <name evidence="2" type="ORF">HMPREF6123_0926</name>
</gene>
<dbReference type="eggNOG" id="COG1653">
    <property type="taxonomic scope" value="Bacteria"/>
</dbReference>
<dbReference type="Proteomes" id="UP000004121">
    <property type="component" value="Unassembled WGS sequence"/>
</dbReference>
<dbReference type="SUPFAM" id="SSF53850">
    <property type="entry name" value="Periplasmic binding protein-like II"/>
    <property type="match status" value="1"/>
</dbReference>
<dbReference type="EMBL" id="ACKX01000089">
    <property type="protein sequence ID" value="EEJ51771.1"/>
    <property type="molecule type" value="Genomic_DNA"/>
</dbReference>
<comment type="caution">
    <text evidence="2">The sequence shown here is derived from an EMBL/GenBank/DDBJ whole genome shotgun (WGS) entry which is preliminary data.</text>
</comment>
<dbReference type="PANTHER" id="PTHR43649">
    <property type="entry name" value="ARABINOSE-BINDING PROTEIN-RELATED"/>
    <property type="match status" value="1"/>
</dbReference>
<proteinExistence type="predicted"/>
<organism evidence="2 3">
    <name type="scientific">Oribacterium sinus F0268</name>
    <dbReference type="NCBI Taxonomy" id="585501"/>
    <lineage>
        <taxon>Bacteria</taxon>
        <taxon>Bacillati</taxon>
        <taxon>Bacillota</taxon>
        <taxon>Clostridia</taxon>
        <taxon>Lachnospirales</taxon>
        <taxon>Lachnospiraceae</taxon>
        <taxon>Oribacterium</taxon>
    </lineage>
</organism>
<dbReference type="PANTHER" id="PTHR43649:SF12">
    <property type="entry name" value="DIACETYLCHITOBIOSE BINDING PROTEIN DASA"/>
    <property type="match status" value="1"/>
</dbReference>
<dbReference type="CDD" id="cd13585">
    <property type="entry name" value="PBP2_TMBP_like"/>
    <property type="match status" value="1"/>
</dbReference>
<dbReference type="FunCoup" id="C2KWQ7">
    <property type="interactions" value="84"/>
</dbReference>
<evidence type="ECO:0000256" key="1">
    <source>
        <dbReference type="SAM" id="MobiDB-lite"/>
    </source>
</evidence>
<feature type="compositionally biased region" description="Basic and acidic residues" evidence="1">
    <location>
        <begin position="60"/>
        <end position="70"/>
    </location>
</feature>
<evidence type="ECO:0000313" key="2">
    <source>
        <dbReference type="EMBL" id="EEJ51771.1"/>
    </source>
</evidence>
<sequence length="467" mass="52480">MFPWEYLFAYLYTFFKKEASMLRKYALALGLSLLGLMACGQKAENSGGNSSESAGTTARESAKKTAKAEGENNSDVTLSVSIWDTNQEPGLEEIMADFTKETGIKTKITVVRWADYWTAMEAAAQGGSLPDVFWIHSNESERYMSNGMLLDLTDYIKNSEVIKKENYPTDIWSLYGYEGKDYAVPKDIDTIALWYNKKMFDEAGLAYPTADWTWDDLTEAARKLKKPDGSQYGFCLKPNNDQAGYYNMILDRGGYILNDDKTKSGYDDPKSIEAMQILETWIKEDLIPSAETMSENSEDVLFQSGKVAMITQGSWMIAAHKKNDFSLANADCVELPKDKVTGRRVSIYNGLGWAAAANTKHKEEAWKLIEYMGSEKAQRKQAELGITMSAYKGTSEAWAKSAPFNLQAYLNMMEDMEILPFSRSTVSWEDANAELVTKVYIGELTMEEACKKMAAQMNEKLAEEHGK</sequence>
<evidence type="ECO:0000313" key="3">
    <source>
        <dbReference type="Proteomes" id="UP000004121"/>
    </source>
</evidence>